<name>A0A922HN80_DERFA</name>
<organism evidence="1 2">
    <name type="scientific">Dermatophagoides farinae</name>
    <name type="common">American house dust mite</name>
    <dbReference type="NCBI Taxonomy" id="6954"/>
    <lineage>
        <taxon>Eukaryota</taxon>
        <taxon>Metazoa</taxon>
        <taxon>Ecdysozoa</taxon>
        <taxon>Arthropoda</taxon>
        <taxon>Chelicerata</taxon>
        <taxon>Arachnida</taxon>
        <taxon>Acari</taxon>
        <taxon>Acariformes</taxon>
        <taxon>Sarcoptiformes</taxon>
        <taxon>Astigmata</taxon>
        <taxon>Psoroptidia</taxon>
        <taxon>Analgoidea</taxon>
        <taxon>Pyroglyphidae</taxon>
        <taxon>Dermatophagoidinae</taxon>
        <taxon>Dermatophagoides</taxon>
    </lineage>
</organism>
<gene>
    <name evidence="1" type="ORF">DERF_014939</name>
</gene>
<sequence>MFQYEMDEHCRIQKNFQNTFERSNKAIKPRKPSVVHRAKAKYSSFKIFINRMNVDHIVKYSGIIT</sequence>
<proteinExistence type="predicted"/>
<dbReference type="AlphaFoldDB" id="A0A922HN80"/>
<reference evidence="1" key="2">
    <citation type="journal article" date="2022" name="Res Sq">
        <title>Comparative Genomics Reveals Insights into the Divergent Evolution of Astigmatic Mites and Household Pest Adaptations.</title>
        <authorList>
            <person name="Xiong Q."/>
            <person name="Wan A.T.-Y."/>
            <person name="Liu X.-Y."/>
            <person name="Fung C.S.-H."/>
            <person name="Xiao X."/>
            <person name="Malainual N."/>
            <person name="Hou J."/>
            <person name="Wang L."/>
            <person name="Wang M."/>
            <person name="Yang K."/>
            <person name="Cui Y."/>
            <person name="Leung E."/>
            <person name="Nong W."/>
            <person name="Shin S.-K."/>
            <person name="Au S."/>
            <person name="Jeong K.Y."/>
            <person name="Chew F.T."/>
            <person name="Hui J."/>
            <person name="Leung T.F."/>
            <person name="Tungtrongchitr A."/>
            <person name="Zhong N."/>
            <person name="Liu Z."/>
            <person name="Tsui S."/>
        </authorList>
    </citation>
    <scope>NUCLEOTIDE SEQUENCE</scope>
    <source>
        <strain evidence="1">Derf</strain>
        <tissue evidence="1">Whole organism</tissue>
    </source>
</reference>
<dbReference type="Proteomes" id="UP000790347">
    <property type="component" value="Unassembled WGS sequence"/>
</dbReference>
<comment type="caution">
    <text evidence="1">The sequence shown here is derived from an EMBL/GenBank/DDBJ whole genome shotgun (WGS) entry which is preliminary data.</text>
</comment>
<evidence type="ECO:0000313" key="2">
    <source>
        <dbReference type="Proteomes" id="UP000790347"/>
    </source>
</evidence>
<reference evidence="1" key="1">
    <citation type="submission" date="2013-05" db="EMBL/GenBank/DDBJ databases">
        <authorList>
            <person name="Yim A.K.Y."/>
            <person name="Chan T.F."/>
            <person name="Ji K.M."/>
            <person name="Liu X.Y."/>
            <person name="Zhou J.W."/>
            <person name="Li R.Q."/>
            <person name="Yang K.Y."/>
            <person name="Li J."/>
            <person name="Li M."/>
            <person name="Law P.T.W."/>
            <person name="Wu Y.L."/>
            <person name="Cai Z.L."/>
            <person name="Qin H."/>
            <person name="Bao Y."/>
            <person name="Leung R.K.K."/>
            <person name="Ng P.K.S."/>
            <person name="Zou J."/>
            <person name="Zhong X.J."/>
            <person name="Ran P.X."/>
            <person name="Zhong N.S."/>
            <person name="Liu Z.G."/>
            <person name="Tsui S.K.W."/>
        </authorList>
    </citation>
    <scope>NUCLEOTIDE SEQUENCE</scope>
    <source>
        <strain evidence="1">Derf</strain>
        <tissue evidence="1">Whole organism</tissue>
    </source>
</reference>
<dbReference type="EMBL" id="ASGP02000008">
    <property type="protein sequence ID" value="KAH9494237.1"/>
    <property type="molecule type" value="Genomic_DNA"/>
</dbReference>
<accession>A0A922HN80</accession>
<keyword evidence="2" id="KW-1185">Reference proteome</keyword>
<evidence type="ECO:0000313" key="1">
    <source>
        <dbReference type="EMBL" id="KAH9494237.1"/>
    </source>
</evidence>
<protein>
    <submittedName>
        <fullName evidence="1">Uncharacterized protein</fullName>
    </submittedName>
</protein>